<reference evidence="1 2" key="1">
    <citation type="journal article" date="2016" name="Genome Announc.">
        <title>Draft Whole-Genome Sequence of Trichoderma gamsii T6085, a Promising Biocontrol Agent of Fusarium Head Blight on Wheat.</title>
        <authorList>
            <person name="Baroncelli R."/>
            <person name="Zapparata A."/>
            <person name="Piaggeschi G."/>
            <person name="Sarrocco S."/>
            <person name="Vannacci G."/>
        </authorList>
    </citation>
    <scope>NUCLEOTIDE SEQUENCE [LARGE SCALE GENOMIC DNA]</scope>
    <source>
        <strain evidence="1 2">T6085</strain>
    </source>
</reference>
<accession>A0A2P4ZXP0</accession>
<gene>
    <name evidence="1" type="ORF">TGAM01_v202177</name>
</gene>
<name>A0A2P4ZXP0_9HYPO</name>
<organism evidence="1 2">
    <name type="scientific">Trichoderma gamsii</name>
    <dbReference type="NCBI Taxonomy" id="398673"/>
    <lineage>
        <taxon>Eukaryota</taxon>
        <taxon>Fungi</taxon>
        <taxon>Dikarya</taxon>
        <taxon>Ascomycota</taxon>
        <taxon>Pezizomycotina</taxon>
        <taxon>Sordariomycetes</taxon>
        <taxon>Hypocreomycetidae</taxon>
        <taxon>Hypocreales</taxon>
        <taxon>Hypocreaceae</taxon>
        <taxon>Trichoderma</taxon>
    </lineage>
</organism>
<protein>
    <submittedName>
        <fullName evidence="1">Uncharacterized protein</fullName>
    </submittedName>
</protein>
<evidence type="ECO:0000313" key="1">
    <source>
        <dbReference type="EMBL" id="PON29069.1"/>
    </source>
</evidence>
<dbReference type="Proteomes" id="UP000054821">
    <property type="component" value="Unassembled WGS sequence"/>
</dbReference>
<proteinExistence type="predicted"/>
<dbReference type="EMBL" id="JPDN02000005">
    <property type="protein sequence ID" value="PON29069.1"/>
    <property type="molecule type" value="Genomic_DNA"/>
</dbReference>
<comment type="caution">
    <text evidence="1">The sequence shown here is derived from an EMBL/GenBank/DDBJ whole genome shotgun (WGS) entry which is preliminary data.</text>
</comment>
<evidence type="ECO:0000313" key="2">
    <source>
        <dbReference type="Proteomes" id="UP000054821"/>
    </source>
</evidence>
<dbReference type="GeneID" id="29980479"/>
<sequence length="180" mass="20089">MVPKLGSKPNTRARVLRAPTKVSELDVTPSSESSLSLSIKPSFRKGYGNDRVIRVQIRREQNIQKVKMGSTHQDDPSCRLLDNRIMVLDNFPLSARVAQMGSIHQDGPFLWDTETLWKGICSDGTLYSAVAEEAVESHTSTKNKLLEAQQEINPKFSDFETLTSFIPSAADDIFANMSYP</sequence>
<dbReference type="AlphaFoldDB" id="A0A2P4ZXP0"/>
<dbReference type="RefSeq" id="XP_018666538.1">
    <property type="nucleotide sequence ID" value="XM_018800396.1"/>
</dbReference>
<keyword evidence="2" id="KW-1185">Reference proteome</keyword>